<protein>
    <recommendedName>
        <fullName evidence="2">F-box domain-containing protein</fullName>
    </recommendedName>
</protein>
<comment type="caution">
    <text evidence="3">The sequence shown here is derived from an EMBL/GenBank/DDBJ whole genome shotgun (WGS) entry which is preliminary data.</text>
</comment>
<dbReference type="GO" id="GO:0031146">
    <property type="term" value="P:SCF-dependent proteasomal ubiquitin-dependent protein catabolic process"/>
    <property type="evidence" value="ECO:0007669"/>
    <property type="project" value="TreeGrafter"/>
</dbReference>
<feature type="compositionally biased region" description="Acidic residues" evidence="1">
    <location>
        <begin position="643"/>
        <end position="727"/>
    </location>
</feature>
<name>A0A9P6MUE7_9FUNG</name>
<feature type="region of interest" description="Disordered" evidence="1">
    <location>
        <begin position="532"/>
        <end position="743"/>
    </location>
</feature>
<feature type="compositionally biased region" description="Acidic residues" evidence="1">
    <location>
        <begin position="556"/>
        <end position="568"/>
    </location>
</feature>
<organism evidence="3 4">
    <name type="scientific">Entomortierella chlamydospora</name>
    <dbReference type="NCBI Taxonomy" id="101097"/>
    <lineage>
        <taxon>Eukaryota</taxon>
        <taxon>Fungi</taxon>
        <taxon>Fungi incertae sedis</taxon>
        <taxon>Mucoromycota</taxon>
        <taxon>Mortierellomycotina</taxon>
        <taxon>Mortierellomycetes</taxon>
        <taxon>Mortierellales</taxon>
        <taxon>Mortierellaceae</taxon>
        <taxon>Entomortierella</taxon>
    </lineage>
</organism>
<dbReference type="Gene3D" id="3.80.10.10">
    <property type="entry name" value="Ribonuclease Inhibitor"/>
    <property type="match status" value="1"/>
</dbReference>
<dbReference type="SUPFAM" id="SSF81383">
    <property type="entry name" value="F-box domain"/>
    <property type="match status" value="1"/>
</dbReference>
<feature type="compositionally biased region" description="Polar residues" evidence="1">
    <location>
        <begin position="578"/>
        <end position="593"/>
    </location>
</feature>
<dbReference type="InterPro" id="IPR006553">
    <property type="entry name" value="Leu-rich_rpt_Cys-con_subtyp"/>
</dbReference>
<evidence type="ECO:0000313" key="3">
    <source>
        <dbReference type="EMBL" id="KAG0014064.1"/>
    </source>
</evidence>
<dbReference type="PANTHER" id="PTHR13318">
    <property type="entry name" value="PARTNER OF PAIRED, ISOFORM B-RELATED"/>
    <property type="match status" value="1"/>
</dbReference>
<dbReference type="GO" id="GO:0019005">
    <property type="term" value="C:SCF ubiquitin ligase complex"/>
    <property type="evidence" value="ECO:0007669"/>
    <property type="project" value="TreeGrafter"/>
</dbReference>
<dbReference type="InterPro" id="IPR036047">
    <property type="entry name" value="F-box-like_dom_sf"/>
</dbReference>
<accession>A0A9P6MUE7</accession>
<evidence type="ECO:0000256" key="1">
    <source>
        <dbReference type="SAM" id="MobiDB-lite"/>
    </source>
</evidence>
<dbReference type="InterPro" id="IPR001810">
    <property type="entry name" value="F-box_dom"/>
</dbReference>
<evidence type="ECO:0000313" key="4">
    <source>
        <dbReference type="Proteomes" id="UP000703661"/>
    </source>
</evidence>
<feature type="compositionally biased region" description="Low complexity" evidence="1">
    <location>
        <begin position="730"/>
        <end position="743"/>
    </location>
</feature>
<dbReference type="Pfam" id="PF12937">
    <property type="entry name" value="F-box-like"/>
    <property type="match status" value="1"/>
</dbReference>
<dbReference type="AlphaFoldDB" id="A0A9P6MUE7"/>
<feature type="compositionally biased region" description="Low complexity" evidence="1">
    <location>
        <begin position="594"/>
        <end position="613"/>
    </location>
</feature>
<dbReference type="OrthoDB" id="550575at2759"/>
<dbReference type="InterPro" id="IPR032675">
    <property type="entry name" value="LRR_dom_sf"/>
</dbReference>
<gene>
    <name evidence="3" type="ORF">BGZ80_010667</name>
</gene>
<feature type="domain" description="F-box" evidence="2">
    <location>
        <begin position="8"/>
        <end position="43"/>
    </location>
</feature>
<dbReference type="Gene3D" id="1.20.1280.50">
    <property type="match status" value="1"/>
</dbReference>
<sequence length="743" mass="82530">MPNPLLIPEILHAVFNNLDAPALAVAAIVCRSWNAVATQALWVDIPRLHPNTLLYVLTRRYGHHVRKLDILLTGDPAAAQLNYVLQVTPHLKKLAIKLLDWTAQTALPIFRVIETNVAANLDSLSITINTRDDFPHRPYTITAEDAIAFFPTLSRLTKLELYIFPTDETMSIMLDSLPRLSAVLFSHPTASDPSNDQEFELEYFGDNTLRLMGQKLKDLRNLTIKHNQRITSTGLVDFSTFCKTLTRLSLDTCCQPIADGLEFLIEASPLLTDIVLSGTDAGDDALVKLAAPARAVNLQMLAVEGCPRISTVGVLAIVKSCSALKDLNFSICYNVLIDVFTDSEWKCLQLESLEFGGIHHPRIQLRNVSDFDITGMYKQLRKLQHLNYLNMSSLPIELKLFNSGRVAIESMKKLNKLALCDRKDVIEDREVIWLATRLPSLRMLRIDHDRARRKLIDDLHQVNPLLHINLVNRTSDSLDGFDESDGSDSESFEPHVLGAYAMSSDSYEDSGTDHGSHSSEYSNYTGSHCIASNGFHRSEDESDSPDDSHSSLALDSIDDSDPDDSDDSYDFHDSHDSQGSFSDRTSATYSSDISDNSQESQDSGDSSRSSQYYSDDDDGNEVSGRELVSEDGDEGEISGYMPEVEDDVPEDDDVSEGDDVSEDDEDVSEEVDVSDGVEDESEDEVDIYEDEGDVSDDELGVSDDEVDVSDDEVDVSDGEVGVSDDEVDVSKGSRGSQWQRRRR</sequence>
<dbReference type="SUPFAM" id="SSF52047">
    <property type="entry name" value="RNI-like"/>
    <property type="match status" value="1"/>
</dbReference>
<dbReference type="EMBL" id="JAAAID010000769">
    <property type="protein sequence ID" value="KAG0014064.1"/>
    <property type="molecule type" value="Genomic_DNA"/>
</dbReference>
<reference evidence="3" key="1">
    <citation type="journal article" date="2020" name="Fungal Divers.">
        <title>Resolving the Mortierellaceae phylogeny through synthesis of multi-gene phylogenetics and phylogenomics.</title>
        <authorList>
            <person name="Vandepol N."/>
            <person name="Liber J."/>
            <person name="Desiro A."/>
            <person name="Na H."/>
            <person name="Kennedy M."/>
            <person name="Barry K."/>
            <person name="Grigoriev I.V."/>
            <person name="Miller A.N."/>
            <person name="O'Donnell K."/>
            <person name="Stajich J.E."/>
            <person name="Bonito G."/>
        </authorList>
    </citation>
    <scope>NUCLEOTIDE SEQUENCE</scope>
    <source>
        <strain evidence="3">NRRL 2769</strain>
    </source>
</reference>
<dbReference type="Proteomes" id="UP000703661">
    <property type="component" value="Unassembled WGS sequence"/>
</dbReference>
<dbReference type="SMART" id="SM00367">
    <property type="entry name" value="LRR_CC"/>
    <property type="match status" value="2"/>
</dbReference>
<proteinExistence type="predicted"/>
<keyword evidence="4" id="KW-1185">Reference proteome</keyword>
<evidence type="ECO:0000259" key="2">
    <source>
        <dbReference type="Pfam" id="PF12937"/>
    </source>
</evidence>